<keyword evidence="15" id="KW-1185">Reference proteome</keyword>
<dbReference type="SUPFAM" id="SSF55486">
    <property type="entry name" value="Metalloproteases ('zincins'), catalytic domain"/>
    <property type="match status" value="1"/>
</dbReference>
<dbReference type="GO" id="GO:0005739">
    <property type="term" value="C:mitochondrion"/>
    <property type="evidence" value="ECO:0007669"/>
    <property type="project" value="UniProtKB-SubCell"/>
</dbReference>
<dbReference type="Gene3D" id="3.90.1200.10">
    <property type="match status" value="1"/>
</dbReference>
<keyword evidence="11" id="KW-0496">Mitochondrion</keyword>
<dbReference type="GO" id="GO:0046872">
    <property type="term" value="F:metal ion binding"/>
    <property type="evidence" value="ECO:0007669"/>
    <property type="project" value="UniProtKB-KW"/>
</dbReference>
<reference evidence="14 15" key="1">
    <citation type="submission" date="2020-01" db="EMBL/GenBank/DDBJ databases">
        <title>Aspergillus terreus IFO 6365 whole genome shotgun sequence.</title>
        <authorList>
            <person name="Kanamasa S."/>
            <person name="Takahashi H."/>
        </authorList>
    </citation>
    <scope>NUCLEOTIDE SEQUENCE [LARGE SCALE GENOMIC DNA]</scope>
    <source>
        <strain evidence="14 15">IFO 6365</strain>
    </source>
</reference>
<evidence type="ECO:0000256" key="7">
    <source>
        <dbReference type="ARBA" id="ARBA00022801"/>
    </source>
</evidence>
<evidence type="ECO:0000256" key="1">
    <source>
        <dbReference type="ARBA" id="ARBA00001947"/>
    </source>
</evidence>
<dbReference type="VEuPathDB" id="FungiDB:ATEG_06797"/>
<keyword evidence="9" id="KW-0809">Transit peptide</keyword>
<evidence type="ECO:0000256" key="6">
    <source>
        <dbReference type="ARBA" id="ARBA00022723"/>
    </source>
</evidence>
<gene>
    <name evidence="14" type="ORF">ATEIFO6365_0008053600</name>
</gene>
<dbReference type="InterPro" id="IPR012962">
    <property type="entry name" value="Pept_M54_archaemetzincn"/>
</dbReference>
<dbReference type="Pfam" id="PF01636">
    <property type="entry name" value="APH"/>
    <property type="match status" value="2"/>
</dbReference>
<keyword evidence="10" id="KW-0482">Metalloprotease</keyword>
<dbReference type="InterPro" id="IPR024079">
    <property type="entry name" value="MetalloPept_cat_dom_sf"/>
</dbReference>
<dbReference type="EMBL" id="BLJY01000008">
    <property type="protein sequence ID" value="GFF18592.1"/>
    <property type="molecule type" value="Genomic_DNA"/>
</dbReference>
<dbReference type="GO" id="GO:0016740">
    <property type="term" value="F:transferase activity"/>
    <property type="evidence" value="ECO:0007669"/>
    <property type="project" value="UniProtKB-KW"/>
</dbReference>
<comment type="subcellular location">
    <subcellularLocation>
        <location evidence="2">Mitochondrion</location>
    </subcellularLocation>
</comment>
<sequence>MSETEGITDSKHDLEALNRFTSGRWLWNERQQFACRYVKFDLEALLQVAASAIGSRSCTQVIKISEGQYNKVFRLTMDGGREIIAKLPNPNAGRPYFTTASEVATMDFARNVLNLPVPRVYAWSSRASENSLGAEYILMEKQAGVVLTDVWDSLKGKQKAHILDQVVEIERRLAVTKFSKFGSLYYKDDLHDRSDSTSPLYLDSTGNELWSKTFAIGPTNHRSFFDFGRGDLDIERGPWSTPTEVMTAIARREIATAKADLRYPLMPEGLFYGPRQYQPSLSKKLSALENYIKVAPYVLPEHEATHASVLWHGDLHSQNIFVDPEDPSRILGILDWQSVSALPLFMQVGRPAFLDYNGPVPEDLGKVPLPPNFDSMDPDEQRKAKALHRAQTLHNLYLARCLQVNNTVFQAIQGQNTLRHQVSVVPGLVLMAYEPLLNSLLRNVEKAWAHIVGVGVDGSTPKTPFPLQFSDEEIQQQEQDAELWAQGVELMDAFVGDTGCFKHWDVDLNHLDFPAPLVLPDDDLALDPDYPPQSFQEWLDDGDRNKVTPSRKTVYLVAPPRIGKGLAFLRDWAHPRKGRVYSDVLPAQPTDILDYVAAFYHGLPVKLLTNTIQFLPWDSDKASSKTAPKYVCLAVSDECIRIRTRACPDKVYAHQLNLDDLLDAAISMLPEDAYALCMLVDHDLYEDDDDIFVCGRAYGGSRVAVVSSARYHPGLDKIHSVEREHAWPASHCQEYINSCCSAAPVAKRQKVTPSRTPAPTGRLKVSVAAASAVPEIDSSLDLLSTLWLSRMCRTVSHELGHCFGIDHCVYYACSMQGSASLAEDARQPPYLCPVDLAKVLYATGTTAADRNRALAEYCNRAGNRRSQLFAAFAAWCFS</sequence>
<evidence type="ECO:0000313" key="15">
    <source>
        <dbReference type="Proteomes" id="UP000452235"/>
    </source>
</evidence>
<dbReference type="Proteomes" id="UP000452235">
    <property type="component" value="Unassembled WGS sequence"/>
</dbReference>
<feature type="domain" description="Aminoglycoside phosphotransferase" evidence="13">
    <location>
        <begin position="63"/>
        <end position="174"/>
    </location>
</feature>
<evidence type="ECO:0000256" key="8">
    <source>
        <dbReference type="ARBA" id="ARBA00022833"/>
    </source>
</evidence>
<dbReference type="GO" id="GO:0008237">
    <property type="term" value="F:metallopeptidase activity"/>
    <property type="evidence" value="ECO:0007669"/>
    <property type="project" value="UniProtKB-KW"/>
</dbReference>
<comment type="caution">
    <text evidence="14">The sequence shown here is derived from an EMBL/GenBank/DDBJ whole genome shotgun (WGS) entry which is preliminary data.</text>
</comment>
<feature type="domain" description="Aminoglycoside phosphotransferase" evidence="13">
    <location>
        <begin position="291"/>
        <end position="339"/>
    </location>
</feature>
<comment type="cofactor">
    <cofactor evidence="1">
        <name>Zn(2+)</name>
        <dbReference type="ChEBI" id="CHEBI:29105"/>
    </cofactor>
</comment>
<dbReference type="VEuPathDB" id="FungiDB:ATEG_06798"/>
<evidence type="ECO:0000256" key="12">
    <source>
        <dbReference type="ARBA" id="ARBA00031849"/>
    </source>
</evidence>
<evidence type="ECO:0000259" key="13">
    <source>
        <dbReference type="Pfam" id="PF01636"/>
    </source>
</evidence>
<keyword evidence="5" id="KW-0645">Protease</keyword>
<evidence type="ECO:0000256" key="4">
    <source>
        <dbReference type="ARBA" id="ARBA00016197"/>
    </source>
</evidence>
<dbReference type="PANTHER" id="PTHR36091">
    <property type="entry name" value="ALTERED INHERITANCE OF MITOCHONDRIA PROTEIN 9, MITOCHONDRIAL"/>
    <property type="match status" value="1"/>
</dbReference>
<proteinExistence type="inferred from homology"/>
<organism evidence="14 15">
    <name type="scientific">Aspergillus terreus</name>
    <dbReference type="NCBI Taxonomy" id="33178"/>
    <lineage>
        <taxon>Eukaryota</taxon>
        <taxon>Fungi</taxon>
        <taxon>Dikarya</taxon>
        <taxon>Ascomycota</taxon>
        <taxon>Pezizomycotina</taxon>
        <taxon>Eurotiomycetes</taxon>
        <taxon>Eurotiomycetidae</taxon>
        <taxon>Eurotiales</taxon>
        <taxon>Aspergillaceae</taxon>
        <taxon>Aspergillus</taxon>
        <taxon>Aspergillus subgen. Circumdati</taxon>
    </lineage>
</organism>
<evidence type="ECO:0000256" key="5">
    <source>
        <dbReference type="ARBA" id="ARBA00022670"/>
    </source>
</evidence>
<dbReference type="CDD" id="cd05120">
    <property type="entry name" value="APH_ChoK_like"/>
    <property type="match status" value="1"/>
</dbReference>
<keyword evidence="14" id="KW-0808">Transferase</keyword>
<dbReference type="PANTHER" id="PTHR36091:SF1">
    <property type="entry name" value="ALTERED INHERITANCE OF MITOCHONDRIA PROTEIN 9, MITOCHONDRIAL"/>
    <property type="match status" value="1"/>
</dbReference>
<dbReference type="AlphaFoldDB" id="A0A5M3Z821"/>
<dbReference type="OrthoDB" id="2906425at2759"/>
<dbReference type="Pfam" id="PF07998">
    <property type="entry name" value="Peptidase_M54"/>
    <property type="match status" value="1"/>
</dbReference>
<dbReference type="SUPFAM" id="SSF56112">
    <property type="entry name" value="Protein kinase-like (PK-like)"/>
    <property type="match status" value="1"/>
</dbReference>
<keyword evidence="8" id="KW-0862">Zinc</keyword>
<evidence type="ECO:0000256" key="11">
    <source>
        <dbReference type="ARBA" id="ARBA00023128"/>
    </source>
</evidence>
<keyword evidence="7" id="KW-0378">Hydrolase</keyword>
<dbReference type="InterPro" id="IPR051035">
    <property type="entry name" value="Mito_inheritance_9"/>
</dbReference>
<dbReference type="CDD" id="cd11375">
    <property type="entry name" value="Peptidase_M54"/>
    <property type="match status" value="1"/>
</dbReference>
<dbReference type="InterPro" id="IPR002575">
    <property type="entry name" value="Aminoglycoside_PTrfase"/>
</dbReference>
<accession>A0A5M3Z821</accession>
<protein>
    <recommendedName>
        <fullName evidence="4">Altered inheritance of mitochondria protein 9, mitochondrial</fullName>
    </recommendedName>
    <alternativeName>
        <fullName evidence="12">Found in mitochondrial proteome protein 29</fullName>
    </alternativeName>
</protein>
<comment type="similarity">
    <text evidence="3">Belongs to the AIM9 family.</text>
</comment>
<keyword evidence="6" id="KW-0479">Metal-binding</keyword>
<evidence type="ECO:0000256" key="9">
    <source>
        <dbReference type="ARBA" id="ARBA00022946"/>
    </source>
</evidence>
<evidence type="ECO:0000256" key="3">
    <source>
        <dbReference type="ARBA" id="ARBA00005543"/>
    </source>
</evidence>
<evidence type="ECO:0000256" key="10">
    <source>
        <dbReference type="ARBA" id="ARBA00023049"/>
    </source>
</evidence>
<name>A0A5M3Z821_ASPTE</name>
<dbReference type="InterPro" id="IPR011009">
    <property type="entry name" value="Kinase-like_dom_sf"/>
</dbReference>
<evidence type="ECO:0000256" key="2">
    <source>
        <dbReference type="ARBA" id="ARBA00004173"/>
    </source>
</evidence>
<dbReference type="Gene3D" id="3.40.390.10">
    <property type="entry name" value="Collagenase (Catalytic Domain)"/>
    <property type="match status" value="1"/>
</dbReference>
<evidence type="ECO:0000313" key="14">
    <source>
        <dbReference type="EMBL" id="GFF18592.1"/>
    </source>
</evidence>
<dbReference type="GO" id="GO:0006508">
    <property type="term" value="P:proteolysis"/>
    <property type="evidence" value="ECO:0007669"/>
    <property type="project" value="UniProtKB-KW"/>
</dbReference>